<comment type="caution">
    <text evidence="8">The sequence shown here is derived from an EMBL/GenBank/DDBJ whole genome shotgun (WGS) entry which is preliminary data.</text>
</comment>
<name>A0ABU4HZ46_9ACTN</name>
<organism evidence="8 9">
    <name type="scientific">Conexibacter stalactiti</name>
    <dbReference type="NCBI Taxonomy" id="1940611"/>
    <lineage>
        <taxon>Bacteria</taxon>
        <taxon>Bacillati</taxon>
        <taxon>Actinomycetota</taxon>
        <taxon>Thermoleophilia</taxon>
        <taxon>Solirubrobacterales</taxon>
        <taxon>Conexibacteraceae</taxon>
        <taxon>Conexibacter</taxon>
    </lineage>
</organism>
<dbReference type="InterPro" id="IPR013785">
    <property type="entry name" value="Aldolase_TIM"/>
</dbReference>
<sequence>MSQRTPLIAGNWKLNKTIAEAEEFIQALLPRVFAADGVDIGICPPFTSLQAMVDSARGSAVRVYAQNMHQAESGAYTGEVSAAMLSELEVQGVVLGHSERREYFGETDKALALKVPAALEAGLEPILCVGETEEERERGDTERKLRHQIQEDLAKVPEDQLAQVVIAYEPIWAIGTGLTATPEQAQEACAFVRALVAQRSEEAAAQVRVLYGGSMKPDNAAELIALPDVDGGLVGGASLDPESFAAIVEAAKG</sequence>
<feature type="active site" description="Electrophile" evidence="6">
    <location>
        <position position="97"/>
    </location>
</feature>
<dbReference type="Proteomes" id="UP001284601">
    <property type="component" value="Unassembled WGS sequence"/>
</dbReference>
<evidence type="ECO:0000313" key="9">
    <source>
        <dbReference type="Proteomes" id="UP001284601"/>
    </source>
</evidence>
<dbReference type="InterPro" id="IPR035990">
    <property type="entry name" value="TIM_sf"/>
</dbReference>
<comment type="similarity">
    <text evidence="1 6 7">Belongs to the triosephosphate isomerase family.</text>
</comment>
<keyword evidence="3 6" id="KW-0963">Cytoplasm</keyword>
<evidence type="ECO:0000256" key="5">
    <source>
        <dbReference type="ARBA" id="ARBA00023235"/>
    </source>
</evidence>
<proteinExistence type="inferred from homology"/>
<dbReference type="PANTHER" id="PTHR21139">
    <property type="entry name" value="TRIOSEPHOSPHATE ISOMERASE"/>
    <property type="match status" value="1"/>
</dbReference>
<dbReference type="PROSITE" id="PS00171">
    <property type="entry name" value="TIM_1"/>
    <property type="match status" value="1"/>
</dbReference>
<dbReference type="Gene3D" id="3.20.20.70">
    <property type="entry name" value="Aldolase class I"/>
    <property type="match status" value="1"/>
</dbReference>
<dbReference type="InterPro" id="IPR000652">
    <property type="entry name" value="Triosephosphate_isomerase"/>
</dbReference>
<dbReference type="Pfam" id="PF00121">
    <property type="entry name" value="TIM"/>
    <property type="match status" value="1"/>
</dbReference>
<keyword evidence="9" id="KW-1185">Reference proteome</keyword>
<keyword evidence="5 6" id="KW-0413">Isomerase</keyword>
<comment type="subunit">
    <text evidence="6 7">Homodimer.</text>
</comment>
<keyword evidence="4 6" id="KW-0324">Glycolysis</keyword>
<evidence type="ECO:0000256" key="7">
    <source>
        <dbReference type="RuleBase" id="RU363013"/>
    </source>
</evidence>
<dbReference type="SUPFAM" id="SSF51351">
    <property type="entry name" value="Triosephosphate isomerase (TIM)"/>
    <property type="match status" value="1"/>
</dbReference>
<evidence type="ECO:0000256" key="3">
    <source>
        <dbReference type="ARBA" id="ARBA00022490"/>
    </source>
</evidence>
<dbReference type="InterPro" id="IPR020861">
    <property type="entry name" value="Triosephosphate_isomerase_AS"/>
</dbReference>
<evidence type="ECO:0000256" key="4">
    <source>
        <dbReference type="ARBA" id="ARBA00023152"/>
    </source>
</evidence>
<feature type="binding site" evidence="6">
    <location>
        <position position="214"/>
    </location>
    <ligand>
        <name>substrate</name>
    </ligand>
</feature>
<keyword evidence="2 6" id="KW-0312">Gluconeogenesis</keyword>
<comment type="pathway">
    <text evidence="6 7">Carbohydrate degradation; glycolysis; D-glyceraldehyde 3-phosphate from glycerone phosphate: step 1/1.</text>
</comment>
<dbReference type="CDD" id="cd00311">
    <property type="entry name" value="TIM"/>
    <property type="match status" value="1"/>
</dbReference>
<dbReference type="PANTHER" id="PTHR21139:SF42">
    <property type="entry name" value="TRIOSEPHOSPHATE ISOMERASE"/>
    <property type="match status" value="1"/>
</dbReference>
<protein>
    <recommendedName>
        <fullName evidence="6 7">Triosephosphate isomerase</fullName>
        <shortName evidence="6">TIM</shortName>
        <shortName evidence="6">TPI</shortName>
        <ecNumber evidence="6 7">5.3.1.1</ecNumber>
    </recommendedName>
    <alternativeName>
        <fullName evidence="6">Triose-phosphate isomerase</fullName>
    </alternativeName>
</protein>
<comment type="function">
    <text evidence="6">Involved in the gluconeogenesis. Catalyzes stereospecifically the conversion of dihydroxyacetone phosphate (DHAP) to D-glyceraldehyde-3-phosphate (G3P).</text>
</comment>
<evidence type="ECO:0000313" key="8">
    <source>
        <dbReference type="EMBL" id="MDW5598169.1"/>
    </source>
</evidence>
<feature type="active site" description="Proton acceptor" evidence="6">
    <location>
        <position position="169"/>
    </location>
</feature>
<gene>
    <name evidence="6 8" type="primary">tpiA</name>
    <name evidence="8" type="ORF">R7226_27680</name>
</gene>
<dbReference type="EC" id="5.3.1.1" evidence="6 7"/>
<dbReference type="HAMAP" id="MF_00147_B">
    <property type="entry name" value="TIM_B"/>
    <property type="match status" value="1"/>
</dbReference>
<evidence type="ECO:0000256" key="1">
    <source>
        <dbReference type="ARBA" id="ARBA00007422"/>
    </source>
</evidence>
<dbReference type="RefSeq" id="WP_318600636.1">
    <property type="nucleotide sequence ID" value="NZ_JAWSTH010000123.1"/>
</dbReference>
<comment type="catalytic activity">
    <reaction evidence="6 7">
        <text>D-glyceraldehyde 3-phosphate = dihydroxyacetone phosphate</text>
        <dbReference type="Rhea" id="RHEA:18585"/>
        <dbReference type="ChEBI" id="CHEBI:57642"/>
        <dbReference type="ChEBI" id="CHEBI:59776"/>
        <dbReference type="EC" id="5.3.1.1"/>
    </reaction>
</comment>
<evidence type="ECO:0000256" key="2">
    <source>
        <dbReference type="ARBA" id="ARBA00022432"/>
    </source>
</evidence>
<evidence type="ECO:0000256" key="6">
    <source>
        <dbReference type="HAMAP-Rule" id="MF_00147"/>
    </source>
</evidence>
<dbReference type="EMBL" id="JAWSTH010000123">
    <property type="protein sequence ID" value="MDW5598169.1"/>
    <property type="molecule type" value="Genomic_DNA"/>
</dbReference>
<accession>A0ABU4HZ46</accession>
<comment type="pathway">
    <text evidence="6 7">Carbohydrate biosynthesis; gluconeogenesis.</text>
</comment>
<feature type="binding site" evidence="6">
    <location>
        <begin position="11"/>
        <end position="13"/>
    </location>
    <ligand>
        <name>substrate</name>
    </ligand>
</feature>
<reference evidence="9" key="1">
    <citation type="submission" date="2023-07" db="EMBL/GenBank/DDBJ databases">
        <title>Conexibacter stalactiti sp. nov., isolated from stalactites in a lava cave and emended description of the genus Conexibacter.</title>
        <authorList>
            <person name="Lee S.D."/>
        </authorList>
    </citation>
    <scope>NUCLEOTIDE SEQUENCE [LARGE SCALE GENOMIC DNA]</scope>
    <source>
        <strain evidence="9">KCTC 39840</strain>
    </source>
</reference>
<dbReference type="InterPro" id="IPR022896">
    <property type="entry name" value="TrioseP_Isoase_bac/euk"/>
</dbReference>
<dbReference type="GO" id="GO:0004807">
    <property type="term" value="F:triose-phosphate isomerase activity"/>
    <property type="evidence" value="ECO:0007669"/>
    <property type="project" value="UniProtKB-EC"/>
</dbReference>
<feature type="binding site" evidence="6">
    <location>
        <begin position="235"/>
        <end position="236"/>
    </location>
    <ligand>
        <name>substrate</name>
    </ligand>
</feature>
<dbReference type="NCBIfam" id="TIGR00419">
    <property type="entry name" value="tim"/>
    <property type="match status" value="1"/>
</dbReference>
<feature type="binding site" evidence="6">
    <location>
        <position position="175"/>
    </location>
    <ligand>
        <name>substrate</name>
    </ligand>
</feature>
<comment type="subcellular location">
    <subcellularLocation>
        <location evidence="6 7">Cytoplasm</location>
    </subcellularLocation>
</comment>
<dbReference type="PROSITE" id="PS51440">
    <property type="entry name" value="TIM_2"/>
    <property type="match status" value="1"/>
</dbReference>
<reference evidence="8 9" key="2">
    <citation type="submission" date="2023-10" db="EMBL/GenBank/DDBJ databases">
        <authorList>
            <person name="Han X.F."/>
        </authorList>
    </citation>
    <scope>NUCLEOTIDE SEQUENCE [LARGE SCALE GENOMIC DNA]</scope>
    <source>
        <strain evidence="8 9">KCTC 39840</strain>
    </source>
</reference>